<keyword evidence="1" id="KW-0472">Membrane</keyword>
<keyword evidence="3" id="KW-1185">Reference proteome</keyword>
<sequence>MNNTTLNRPLWFAIVAIVLLIWNALGIFSFFAHTFISDEALAALPAEESALYGAYPFWTTVIFAIAVVTGFIGALGLVLKKAWSKKAFIISLLAIIPQMIHNVFFTDAIAVYGTAEAVTMPILVVLLAVFALWFSSYGIKKGWLA</sequence>
<comment type="caution">
    <text evidence="2">The sequence shown here is derived from an EMBL/GenBank/DDBJ whole genome shotgun (WGS) entry which is preliminary data.</text>
</comment>
<evidence type="ECO:0000256" key="1">
    <source>
        <dbReference type="SAM" id="Phobius"/>
    </source>
</evidence>
<name>A0A368ZI36_9FLAO</name>
<gene>
    <name evidence="2" type="ORF">DFQ08_104204</name>
</gene>
<keyword evidence="1" id="KW-0812">Transmembrane</keyword>
<feature type="transmembrane region" description="Helical" evidence="1">
    <location>
        <begin position="118"/>
        <end position="139"/>
    </location>
</feature>
<dbReference type="EMBL" id="QPJO01000004">
    <property type="protein sequence ID" value="RCW90805.1"/>
    <property type="molecule type" value="Genomic_DNA"/>
</dbReference>
<dbReference type="Proteomes" id="UP000253436">
    <property type="component" value="Unassembled WGS sequence"/>
</dbReference>
<dbReference type="RefSeq" id="WP_114310373.1">
    <property type="nucleotide sequence ID" value="NZ_QPJO01000004.1"/>
</dbReference>
<feature type="transmembrane region" description="Helical" evidence="1">
    <location>
        <begin position="88"/>
        <end position="112"/>
    </location>
</feature>
<accession>A0A368ZI36</accession>
<keyword evidence="1" id="KW-1133">Transmembrane helix</keyword>
<protein>
    <recommendedName>
        <fullName evidence="4">DoxX-like protein</fullName>
    </recommendedName>
</protein>
<evidence type="ECO:0000313" key="2">
    <source>
        <dbReference type="EMBL" id="RCW90805.1"/>
    </source>
</evidence>
<feature type="transmembrane region" description="Helical" evidence="1">
    <location>
        <begin position="12"/>
        <end position="36"/>
    </location>
</feature>
<reference evidence="2 3" key="1">
    <citation type="submission" date="2018-07" db="EMBL/GenBank/DDBJ databases">
        <title>Genomic Encyclopedia of Type Strains, Phase III (KMG-III): the genomes of soil and plant-associated and newly described type strains.</title>
        <authorList>
            <person name="Whitman W."/>
        </authorList>
    </citation>
    <scope>NUCLEOTIDE SEQUENCE [LARGE SCALE GENOMIC DNA]</scope>
    <source>
        <strain evidence="2 3">CECT 7958</strain>
    </source>
</reference>
<proteinExistence type="predicted"/>
<evidence type="ECO:0008006" key="4">
    <source>
        <dbReference type="Google" id="ProtNLM"/>
    </source>
</evidence>
<evidence type="ECO:0000313" key="3">
    <source>
        <dbReference type="Proteomes" id="UP000253436"/>
    </source>
</evidence>
<feature type="transmembrane region" description="Helical" evidence="1">
    <location>
        <begin position="56"/>
        <end position="79"/>
    </location>
</feature>
<organism evidence="2 3">
    <name type="scientific">Winogradskyella arenosi</name>
    <dbReference type="NCBI Taxonomy" id="533325"/>
    <lineage>
        <taxon>Bacteria</taxon>
        <taxon>Pseudomonadati</taxon>
        <taxon>Bacteroidota</taxon>
        <taxon>Flavobacteriia</taxon>
        <taxon>Flavobacteriales</taxon>
        <taxon>Flavobacteriaceae</taxon>
        <taxon>Winogradskyella</taxon>
    </lineage>
</organism>
<dbReference type="AlphaFoldDB" id="A0A368ZI36"/>
<dbReference type="OrthoDB" id="1143964at2"/>